<dbReference type="InterPro" id="IPR013154">
    <property type="entry name" value="ADH-like_N"/>
</dbReference>
<dbReference type="GO" id="GO:0004022">
    <property type="term" value="F:alcohol dehydrogenase (NAD+) activity"/>
    <property type="evidence" value="ECO:0007669"/>
    <property type="project" value="UniProtKB-EC"/>
</dbReference>
<evidence type="ECO:0000256" key="8">
    <source>
        <dbReference type="ARBA" id="ARBA00049243"/>
    </source>
</evidence>
<name>A0A3N2G6A3_9PSEU</name>
<keyword evidence="12" id="KW-1185">Reference proteome</keyword>
<sequence length="348" mass="36418">MKALQYRRFGGRPELVDVPRPLAGAGQVLIRVTAAGVCHSDLHIMSVSEHEYRYGPLPLTLGHEAAGVVAATGDGAGHFSVGDPVLVYGPWGCGQCRNCSQGKENYCSHPDGVRPPGIARPGAMAEYLLVDHERHLIPLGGLDPVQAVSLTDAGLTSYHAVKQSAPKLGAGRFAVVIGAGGLGHAAIQILRAISPATVIAVDIAEDKLRFAMDVGAHHAVPGDEQAAETVRDLTGGRGADAIFDFVGSQRTVELAGGVVATEGDIVIVGVGPGRLPVGYRSLPFDATVRAPFWGSRPELWEVTELARAGHLRIEVETYSLDDAPLAYDRLASGAVRGRAVVTPGGCDR</sequence>
<reference evidence="11 12" key="1">
    <citation type="submission" date="2018-11" db="EMBL/GenBank/DDBJ databases">
        <title>Sequencing the genomes of 1000 actinobacteria strains.</title>
        <authorList>
            <person name="Klenk H.-P."/>
        </authorList>
    </citation>
    <scope>NUCLEOTIDE SEQUENCE [LARGE SCALE GENOMIC DNA]</scope>
    <source>
        <strain evidence="11 12">DSM 44348</strain>
    </source>
</reference>
<keyword evidence="5 9" id="KW-0862">Zinc</keyword>
<evidence type="ECO:0000256" key="5">
    <source>
        <dbReference type="ARBA" id="ARBA00022833"/>
    </source>
</evidence>
<dbReference type="Gene3D" id="3.40.50.720">
    <property type="entry name" value="NAD(P)-binding Rossmann-like Domain"/>
    <property type="match status" value="1"/>
</dbReference>
<comment type="catalytic activity">
    <reaction evidence="7">
        <text>a secondary alcohol + NAD(+) = a ketone + NADH + H(+)</text>
        <dbReference type="Rhea" id="RHEA:10740"/>
        <dbReference type="ChEBI" id="CHEBI:15378"/>
        <dbReference type="ChEBI" id="CHEBI:17087"/>
        <dbReference type="ChEBI" id="CHEBI:35681"/>
        <dbReference type="ChEBI" id="CHEBI:57540"/>
        <dbReference type="ChEBI" id="CHEBI:57945"/>
        <dbReference type="EC" id="1.1.1.1"/>
    </reaction>
</comment>
<evidence type="ECO:0000256" key="3">
    <source>
        <dbReference type="ARBA" id="ARBA00013190"/>
    </source>
</evidence>
<dbReference type="PANTHER" id="PTHR42940:SF8">
    <property type="entry name" value="VACUOLAR PROTEIN SORTING-ASSOCIATED PROTEIN 11"/>
    <property type="match status" value="1"/>
</dbReference>
<keyword evidence="6" id="KW-0560">Oxidoreductase</keyword>
<dbReference type="EMBL" id="RKHY01000002">
    <property type="protein sequence ID" value="ROS32166.1"/>
    <property type="molecule type" value="Genomic_DNA"/>
</dbReference>
<dbReference type="SMART" id="SM00829">
    <property type="entry name" value="PKS_ER"/>
    <property type="match status" value="1"/>
</dbReference>
<dbReference type="InterPro" id="IPR002328">
    <property type="entry name" value="ADH_Zn_CS"/>
</dbReference>
<dbReference type="GO" id="GO:0008270">
    <property type="term" value="F:zinc ion binding"/>
    <property type="evidence" value="ECO:0007669"/>
    <property type="project" value="InterPro"/>
</dbReference>
<evidence type="ECO:0000259" key="10">
    <source>
        <dbReference type="SMART" id="SM00829"/>
    </source>
</evidence>
<dbReference type="InterPro" id="IPR013149">
    <property type="entry name" value="ADH-like_C"/>
</dbReference>
<evidence type="ECO:0000313" key="12">
    <source>
        <dbReference type="Proteomes" id="UP000274843"/>
    </source>
</evidence>
<evidence type="ECO:0000313" key="11">
    <source>
        <dbReference type="EMBL" id="ROS32166.1"/>
    </source>
</evidence>
<comment type="catalytic activity">
    <reaction evidence="8">
        <text>a primary alcohol + NAD(+) = an aldehyde + NADH + H(+)</text>
        <dbReference type="Rhea" id="RHEA:10736"/>
        <dbReference type="ChEBI" id="CHEBI:15378"/>
        <dbReference type="ChEBI" id="CHEBI:15734"/>
        <dbReference type="ChEBI" id="CHEBI:17478"/>
        <dbReference type="ChEBI" id="CHEBI:57540"/>
        <dbReference type="ChEBI" id="CHEBI:57945"/>
        <dbReference type="EC" id="1.1.1.1"/>
    </reaction>
</comment>
<evidence type="ECO:0000256" key="2">
    <source>
        <dbReference type="ARBA" id="ARBA00008072"/>
    </source>
</evidence>
<accession>A0A3N2G6A3</accession>
<dbReference type="Pfam" id="PF08240">
    <property type="entry name" value="ADH_N"/>
    <property type="match status" value="1"/>
</dbReference>
<evidence type="ECO:0000256" key="1">
    <source>
        <dbReference type="ARBA" id="ARBA00001947"/>
    </source>
</evidence>
<dbReference type="CDD" id="cd05284">
    <property type="entry name" value="arabinose_DH_like"/>
    <property type="match status" value="1"/>
</dbReference>
<dbReference type="InterPro" id="IPR036291">
    <property type="entry name" value="NAD(P)-bd_dom_sf"/>
</dbReference>
<comment type="cofactor">
    <cofactor evidence="1 9">
        <name>Zn(2+)</name>
        <dbReference type="ChEBI" id="CHEBI:29105"/>
    </cofactor>
</comment>
<protein>
    <recommendedName>
        <fullName evidence="3">alcohol dehydrogenase</fullName>
        <ecNumber evidence="3">1.1.1.1</ecNumber>
    </recommendedName>
</protein>
<dbReference type="InterPro" id="IPR011032">
    <property type="entry name" value="GroES-like_sf"/>
</dbReference>
<evidence type="ECO:0000256" key="6">
    <source>
        <dbReference type="ARBA" id="ARBA00023002"/>
    </source>
</evidence>
<feature type="domain" description="Enoyl reductase (ER)" evidence="10">
    <location>
        <begin position="10"/>
        <end position="341"/>
    </location>
</feature>
<dbReference type="Pfam" id="PF00107">
    <property type="entry name" value="ADH_zinc_N"/>
    <property type="match status" value="1"/>
</dbReference>
<dbReference type="AlphaFoldDB" id="A0A3N2G6A3"/>
<dbReference type="Gene3D" id="3.90.180.10">
    <property type="entry name" value="Medium-chain alcohol dehydrogenases, catalytic domain"/>
    <property type="match status" value="1"/>
</dbReference>
<dbReference type="SUPFAM" id="SSF51735">
    <property type="entry name" value="NAD(P)-binding Rossmann-fold domains"/>
    <property type="match status" value="1"/>
</dbReference>
<dbReference type="InterPro" id="IPR020843">
    <property type="entry name" value="ER"/>
</dbReference>
<dbReference type="EC" id="1.1.1.1" evidence="3"/>
<evidence type="ECO:0000256" key="4">
    <source>
        <dbReference type="ARBA" id="ARBA00022723"/>
    </source>
</evidence>
<gene>
    <name evidence="11" type="ORF">EDD35_7924</name>
</gene>
<comment type="similarity">
    <text evidence="2 9">Belongs to the zinc-containing alcohol dehydrogenase family.</text>
</comment>
<dbReference type="Proteomes" id="UP000274843">
    <property type="component" value="Unassembled WGS sequence"/>
</dbReference>
<keyword evidence="4 9" id="KW-0479">Metal-binding</keyword>
<evidence type="ECO:0000256" key="9">
    <source>
        <dbReference type="RuleBase" id="RU361277"/>
    </source>
</evidence>
<evidence type="ECO:0000256" key="7">
    <source>
        <dbReference type="ARBA" id="ARBA00049164"/>
    </source>
</evidence>
<organism evidence="11 12">
    <name type="scientific">Amycolatopsis thermoflava</name>
    <dbReference type="NCBI Taxonomy" id="84480"/>
    <lineage>
        <taxon>Bacteria</taxon>
        <taxon>Bacillati</taxon>
        <taxon>Actinomycetota</taxon>
        <taxon>Actinomycetes</taxon>
        <taxon>Pseudonocardiales</taxon>
        <taxon>Pseudonocardiaceae</taxon>
        <taxon>Amycolatopsis</taxon>
        <taxon>Amycolatopsis methanolica group</taxon>
    </lineage>
</organism>
<dbReference type="SUPFAM" id="SSF50129">
    <property type="entry name" value="GroES-like"/>
    <property type="match status" value="1"/>
</dbReference>
<proteinExistence type="inferred from homology"/>
<dbReference type="PROSITE" id="PS00059">
    <property type="entry name" value="ADH_ZINC"/>
    <property type="match status" value="1"/>
</dbReference>
<dbReference type="PANTHER" id="PTHR42940">
    <property type="entry name" value="ALCOHOL DEHYDROGENASE 1-RELATED"/>
    <property type="match status" value="1"/>
</dbReference>
<comment type="caution">
    <text evidence="11">The sequence shown here is derived from an EMBL/GenBank/DDBJ whole genome shotgun (WGS) entry which is preliminary data.</text>
</comment>